<keyword evidence="6" id="KW-0206">Cytoskeleton</keyword>
<dbReference type="GO" id="GO:0003777">
    <property type="term" value="F:microtubule motor activity"/>
    <property type="evidence" value="ECO:0007669"/>
    <property type="project" value="InterPro"/>
</dbReference>
<comment type="similarity">
    <text evidence="7">Belongs to the TRAFAC class myosin-kinesin ATPase superfamily. Kinesin family.</text>
</comment>
<dbReference type="PROSITE" id="PS50067">
    <property type="entry name" value="KINESIN_MOTOR_2"/>
    <property type="match status" value="1"/>
</dbReference>
<dbReference type="GO" id="GO:0005524">
    <property type="term" value="F:ATP binding"/>
    <property type="evidence" value="ECO:0007669"/>
    <property type="project" value="UniProtKB-KW"/>
</dbReference>
<comment type="subcellular location">
    <subcellularLocation>
        <location evidence="1">Cytoplasm</location>
        <location evidence="1">Cytoskeleton</location>
    </subcellularLocation>
</comment>
<dbReference type="InterPro" id="IPR001752">
    <property type="entry name" value="Kinesin_motor_dom"/>
</dbReference>
<evidence type="ECO:0000313" key="10">
    <source>
        <dbReference type="Proteomes" id="UP000078492"/>
    </source>
</evidence>
<evidence type="ECO:0000256" key="5">
    <source>
        <dbReference type="ARBA" id="ARBA00023054"/>
    </source>
</evidence>
<evidence type="ECO:0000256" key="4">
    <source>
        <dbReference type="ARBA" id="ARBA00022840"/>
    </source>
</evidence>
<keyword evidence="2" id="KW-0963">Cytoplasm</keyword>
<evidence type="ECO:0000313" key="9">
    <source>
        <dbReference type="EMBL" id="KYN20624.1"/>
    </source>
</evidence>
<dbReference type="SMART" id="SM00129">
    <property type="entry name" value="KISc"/>
    <property type="match status" value="1"/>
</dbReference>
<dbReference type="AlphaFoldDB" id="A0A151J851"/>
<keyword evidence="3" id="KW-0547">Nucleotide-binding</keyword>
<evidence type="ECO:0000256" key="6">
    <source>
        <dbReference type="ARBA" id="ARBA00023212"/>
    </source>
</evidence>
<proteinExistence type="inferred from homology"/>
<name>A0A151J851_9HYME</name>
<dbReference type="InterPro" id="IPR036961">
    <property type="entry name" value="Kinesin_motor_dom_sf"/>
</dbReference>
<keyword evidence="4" id="KW-0067">ATP-binding</keyword>
<dbReference type="InterPro" id="IPR027640">
    <property type="entry name" value="Kinesin-like_fam"/>
</dbReference>
<dbReference type="EMBL" id="KQ979585">
    <property type="protein sequence ID" value="KYN20624.1"/>
    <property type="molecule type" value="Genomic_DNA"/>
</dbReference>
<dbReference type="Gene3D" id="3.40.850.10">
    <property type="entry name" value="Kinesin motor domain"/>
    <property type="match status" value="2"/>
</dbReference>
<accession>A0A151J851</accession>
<dbReference type="GO" id="GO:0007018">
    <property type="term" value="P:microtubule-based movement"/>
    <property type="evidence" value="ECO:0007669"/>
    <property type="project" value="InterPro"/>
</dbReference>
<feature type="domain" description="Kinesin motor" evidence="8">
    <location>
        <begin position="1"/>
        <end position="190"/>
    </location>
</feature>
<dbReference type="PRINTS" id="PR00380">
    <property type="entry name" value="KINESINHEAVY"/>
</dbReference>
<keyword evidence="10" id="KW-1185">Reference proteome</keyword>
<protein>
    <submittedName>
        <fullName evidence="9">Chromosome-associated kinesin KIF4</fullName>
    </submittedName>
</protein>
<dbReference type="InterPro" id="IPR027417">
    <property type="entry name" value="P-loop_NTPase"/>
</dbReference>
<dbReference type="GO" id="GO:0008017">
    <property type="term" value="F:microtubule binding"/>
    <property type="evidence" value="ECO:0007669"/>
    <property type="project" value="InterPro"/>
</dbReference>
<evidence type="ECO:0000256" key="2">
    <source>
        <dbReference type="ARBA" id="ARBA00022490"/>
    </source>
</evidence>
<dbReference type="STRING" id="471704.A0A151J851"/>
<dbReference type="Pfam" id="PF00225">
    <property type="entry name" value="Kinesin"/>
    <property type="match status" value="1"/>
</dbReference>
<dbReference type="Proteomes" id="UP000078492">
    <property type="component" value="Unassembled WGS sequence"/>
</dbReference>
<evidence type="ECO:0000256" key="7">
    <source>
        <dbReference type="PROSITE-ProRule" id="PRU00283"/>
    </source>
</evidence>
<reference evidence="9 10" key="1">
    <citation type="submission" date="2015-09" db="EMBL/GenBank/DDBJ databases">
        <title>Trachymyrmex cornetzi WGS genome.</title>
        <authorList>
            <person name="Nygaard S."/>
            <person name="Hu H."/>
            <person name="Boomsma J."/>
            <person name="Zhang G."/>
        </authorList>
    </citation>
    <scope>NUCLEOTIDE SEQUENCE [LARGE SCALE GENOMIC DNA]</scope>
    <source>
        <strain evidence="9">Tcor2-1</strain>
        <tissue evidence="9">Whole body</tissue>
    </source>
</reference>
<organism evidence="9 10">
    <name type="scientific">Trachymyrmex cornetzi</name>
    <dbReference type="NCBI Taxonomy" id="471704"/>
    <lineage>
        <taxon>Eukaryota</taxon>
        <taxon>Metazoa</taxon>
        <taxon>Ecdysozoa</taxon>
        <taxon>Arthropoda</taxon>
        <taxon>Hexapoda</taxon>
        <taxon>Insecta</taxon>
        <taxon>Pterygota</taxon>
        <taxon>Neoptera</taxon>
        <taxon>Endopterygota</taxon>
        <taxon>Hymenoptera</taxon>
        <taxon>Apocrita</taxon>
        <taxon>Aculeata</taxon>
        <taxon>Formicoidea</taxon>
        <taxon>Formicidae</taxon>
        <taxon>Myrmicinae</taxon>
        <taxon>Trachymyrmex</taxon>
    </lineage>
</organism>
<dbReference type="SUPFAM" id="SSF52540">
    <property type="entry name" value="P-loop containing nucleoside triphosphate hydrolases"/>
    <property type="match status" value="1"/>
</dbReference>
<sequence>MCDNTDSVALRIHPLVDEELEKGCQTCLDVTREEPQVCIRNTDKAFTYNYMFPPHIGQEDFYNTAIKVTRGHDLDNICQGQGHWGGSPLICIFTKQKSQSIVDIREDGKNIRVVGITKKPVEDARETLKYLAQGSLGRVTGTTTMNAHTSRNHAIFTLCIHQQKKDNPNTATVAKFHLVDLAVSERSKKRKIKNKSIVNQDPKVAEINRLNKLIEELRLVPANEKFGITCPKEHEALEKKYSILQQKFRDMTEKLNSNLEEIVVMHE</sequence>
<dbReference type="GO" id="GO:0051231">
    <property type="term" value="P:spindle elongation"/>
    <property type="evidence" value="ECO:0007669"/>
    <property type="project" value="TreeGrafter"/>
</dbReference>
<evidence type="ECO:0000256" key="1">
    <source>
        <dbReference type="ARBA" id="ARBA00004245"/>
    </source>
</evidence>
<dbReference type="PANTHER" id="PTHR47969:SF15">
    <property type="entry name" value="CHROMOSOME-ASSOCIATED KINESIN KIF4A-RELATED"/>
    <property type="match status" value="1"/>
</dbReference>
<dbReference type="GO" id="GO:0007052">
    <property type="term" value="P:mitotic spindle organization"/>
    <property type="evidence" value="ECO:0007669"/>
    <property type="project" value="TreeGrafter"/>
</dbReference>
<gene>
    <name evidence="9" type="ORF">ALC57_07015</name>
</gene>
<evidence type="ECO:0000256" key="3">
    <source>
        <dbReference type="ARBA" id="ARBA00022741"/>
    </source>
</evidence>
<dbReference type="PANTHER" id="PTHR47969">
    <property type="entry name" value="CHROMOSOME-ASSOCIATED KINESIN KIF4A-RELATED"/>
    <property type="match status" value="1"/>
</dbReference>
<keyword evidence="5" id="KW-0175">Coiled coil</keyword>
<comment type="caution">
    <text evidence="7">Lacks conserved residue(s) required for the propagation of feature annotation.</text>
</comment>
<evidence type="ECO:0000259" key="8">
    <source>
        <dbReference type="PROSITE" id="PS50067"/>
    </source>
</evidence>
<dbReference type="GO" id="GO:0005875">
    <property type="term" value="C:microtubule associated complex"/>
    <property type="evidence" value="ECO:0007669"/>
    <property type="project" value="TreeGrafter"/>
</dbReference>